<feature type="transmembrane region" description="Helical" evidence="1">
    <location>
        <begin position="165"/>
        <end position="184"/>
    </location>
</feature>
<keyword evidence="1" id="KW-0812">Transmembrane</keyword>
<feature type="transmembrane region" description="Helical" evidence="1">
    <location>
        <begin position="190"/>
        <end position="213"/>
    </location>
</feature>
<dbReference type="PATRIC" id="fig|1346330.5.peg.3703"/>
<keyword evidence="1" id="KW-1133">Transmembrane helix</keyword>
<evidence type="ECO:0000256" key="1">
    <source>
        <dbReference type="SAM" id="Phobius"/>
    </source>
</evidence>
<sequence>MGKNFVYRRRVPLDIHNGPQGTAKQDRITLNIFIMQHSFFKTVRNSVKHWYIPLIIGILLILLGFYTISTPLASFFALTLIFSWSFIVSGLLEIIFSIQNKDEIEGWGWYLTGGILYTLLGILLLSNPGASAVSLTFIVGFYVMFRSIQLMSFSFDLKSYGSKNWGWITVWAVLGLVFSFILLWNPAFAGLSLVIWTGMAIIAIGFSACFLAFQLKGIKNKTIAMSEEWKAKYQSLKDEFYKEMKG</sequence>
<dbReference type="PANTHER" id="PTHR34989:SF1">
    <property type="entry name" value="PROTEIN HDED"/>
    <property type="match status" value="1"/>
</dbReference>
<organism evidence="2 3">
    <name type="scientific">Sphingobacterium paucimobilis HER1398</name>
    <dbReference type="NCBI Taxonomy" id="1346330"/>
    <lineage>
        <taxon>Bacteria</taxon>
        <taxon>Pseudomonadati</taxon>
        <taxon>Bacteroidota</taxon>
        <taxon>Sphingobacteriia</taxon>
        <taxon>Sphingobacteriales</taxon>
        <taxon>Sphingobacteriaceae</taxon>
        <taxon>Sphingobacterium</taxon>
    </lineage>
</organism>
<dbReference type="STRING" id="1346330.M472_03040"/>
<accession>U2IYF2</accession>
<keyword evidence="1" id="KW-0472">Membrane</keyword>
<dbReference type="GO" id="GO:0005886">
    <property type="term" value="C:plasma membrane"/>
    <property type="evidence" value="ECO:0007669"/>
    <property type="project" value="TreeGrafter"/>
</dbReference>
<proteinExistence type="predicted"/>
<protein>
    <recommendedName>
        <fullName evidence="4">HdeD family acid-resistance protein</fullName>
    </recommendedName>
</protein>
<evidence type="ECO:0008006" key="4">
    <source>
        <dbReference type="Google" id="ProtNLM"/>
    </source>
</evidence>
<dbReference type="EMBL" id="ATDL01000021">
    <property type="protein sequence ID" value="ERJ57734.1"/>
    <property type="molecule type" value="Genomic_DNA"/>
</dbReference>
<evidence type="ECO:0000313" key="3">
    <source>
        <dbReference type="Proteomes" id="UP000016584"/>
    </source>
</evidence>
<dbReference type="Proteomes" id="UP000016584">
    <property type="component" value="Unassembled WGS sequence"/>
</dbReference>
<name>U2IYF2_9SPHI</name>
<keyword evidence="3" id="KW-1185">Reference proteome</keyword>
<dbReference type="InterPro" id="IPR052712">
    <property type="entry name" value="Acid_resist_chaperone_HdeD"/>
</dbReference>
<feature type="transmembrane region" description="Helical" evidence="1">
    <location>
        <begin position="50"/>
        <end position="69"/>
    </location>
</feature>
<feature type="transmembrane region" description="Helical" evidence="1">
    <location>
        <begin position="132"/>
        <end position="153"/>
    </location>
</feature>
<feature type="transmembrane region" description="Helical" evidence="1">
    <location>
        <begin position="107"/>
        <end position="126"/>
    </location>
</feature>
<dbReference type="PANTHER" id="PTHR34989">
    <property type="entry name" value="PROTEIN HDED"/>
    <property type="match status" value="1"/>
</dbReference>
<gene>
    <name evidence="2" type="ORF">M472_03040</name>
</gene>
<feature type="transmembrane region" description="Helical" evidence="1">
    <location>
        <begin position="75"/>
        <end position="95"/>
    </location>
</feature>
<reference evidence="2 3" key="1">
    <citation type="journal article" date="2013" name="Genome Announc.">
        <title>The Draft Genome Sequence of Sphingomonas paucimobilis Strain HER1398 (Proteobacteria), Host to the Giant PAU Phage, Indicates That It Is a Member of the Genus Sphingobacterium (Bacteroidetes).</title>
        <authorList>
            <person name="White R.A.III."/>
            <person name="Suttle C.A."/>
        </authorList>
    </citation>
    <scope>NUCLEOTIDE SEQUENCE [LARGE SCALE GENOMIC DNA]</scope>
    <source>
        <strain evidence="2 3">HER1398</strain>
    </source>
</reference>
<dbReference type="eggNOG" id="COG3247">
    <property type="taxonomic scope" value="Bacteria"/>
</dbReference>
<comment type="caution">
    <text evidence="2">The sequence shown here is derived from an EMBL/GenBank/DDBJ whole genome shotgun (WGS) entry which is preliminary data.</text>
</comment>
<evidence type="ECO:0000313" key="2">
    <source>
        <dbReference type="EMBL" id="ERJ57734.1"/>
    </source>
</evidence>
<dbReference type="Pfam" id="PF03729">
    <property type="entry name" value="DUF308"/>
    <property type="match status" value="1"/>
</dbReference>
<dbReference type="AlphaFoldDB" id="U2IYF2"/>
<dbReference type="InterPro" id="IPR005325">
    <property type="entry name" value="DUF308_memb"/>
</dbReference>